<evidence type="ECO:0000256" key="4">
    <source>
        <dbReference type="PROSITE-ProRule" id="PRU00325"/>
    </source>
</evidence>
<comment type="caution">
    <text evidence="7">The sequence shown here is derived from an EMBL/GenBank/DDBJ whole genome shotgun (WGS) entry which is preliminary data.</text>
</comment>
<dbReference type="Pfam" id="PF04434">
    <property type="entry name" value="SWIM"/>
    <property type="match status" value="1"/>
</dbReference>
<organism evidence="7 8">
    <name type="scientific">Gossypium australe</name>
    <dbReference type="NCBI Taxonomy" id="47621"/>
    <lineage>
        <taxon>Eukaryota</taxon>
        <taxon>Viridiplantae</taxon>
        <taxon>Streptophyta</taxon>
        <taxon>Embryophyta</taxon>
        <taxon>Tracheophyta</taxon>
        <taxon>Spermatophyta</taxon>
        <taxon>Magnoliopsida</taxon>
        <taxon>eudicotyledons</taxon>
        <taxon>Gunneridae</taxon>
        <taxon>Pentapetalae</taxon>
        <taxon>rosids</taxon>
        <taxon>malvids</taxon>
        <taxon>Malvales</taxon>
        <taxon>Malvaceae</taxon>
        <taxon>Malvoideae</taxon>
        <taxon>Gossypium</taxon>
    </lineage>
</organism>
<dbReference type="InterPro" id="IPR006564">
    <property type="entry name" value="Znf_PMZ"/>
</dbReference>
<feature type="compositionally biased region" description="Basic and acidic residues" evidence="5">
    <location>
        <begin position="168"/>
        <end position="181"/>
    </location>
</feature>
<keyword evidence="8" id="KW-1185">Reference proteome</keyword>
<keyword evidence="3" id="KW-0862">Zinc</keyword>
<evidence type="ECO:0000256" key="5">
    <source>
        <dbReference type="SAM" id="MobiDB-lite"/>
    </source>
</evidence>
<sequence>MVEAFNAWILDAMCKPIITMLEEIKVMVMTRKHVKRTWAEKWRTNISSVALQKLEKNATTSTKCNLAYNGDKGFEVIHEDNQHTVDLKELKCTCREWVLTGIPCCHVVCAMYHDEKNPKAYASPWYNNEQYVAAYSQGEIFWLKRADSILPLPVKNIPGRPKKNRRKSKDEPKKSKFGKDTRRGLKMSCSLCKQVGHNKKLFPARSNMSKNLQEQNSNFGSSSMQVQQPQLETTMPQSAGKHLRTHNMEGKEKESSVSISQCITNAEGTKKEEEKTI</sequence>
<gene>
    <name evidence="7" type="ORF">EPI10_030509</name>
</gene>
<feature type="compositionally biased region" description="Polar residues" evidence="5">
    <location>
        <begin position="213"/>
        <end position="237"/>
    </location>
</feature>
<dbReference type="EMBL" id="SMMG02000001">
    <property type="protein sequence ID" value="KAA3486621.1"/>
    <property type="molecule type" value="Genomic_DNA"/>
</dbReference>
<dbReference type="SMART" id="SM00575">
    <property type="entry name" value="ZnF_PMZ"/>
    <property type="match status" value="1"/>
</dbReference>
<dbReference type="Proteomes" id="UP000325315">
    <property type="component" value="Unassembled WGS sequence"/>
</dbReference>
<protein>
    <submittedName>
        <fullName evidence="7">Transposase</fullName>
    </submittedName>
</protein>
<accession>A0A5B6WXE7</accession>
<dbReference type="AlphaFoldDB" id="A0A5B6WXE7"/>
<evidence type="ECO:0000313" key="7">
    <source>
        <dbReference type="EMBL" id="KAA3486621.1"/>
    </source>
</evidence>
<feature type="region of interest" description="Disordered" evidence="5">
    <location>
        <begin position="213"/>
        <end position="277"/>
    </location>
</feature>
<feature type="compositionally biased region" description="Polar residues" evidence="5">
    <location>
        <begin position="256"/>
        <end position="267"/>
    </location>
</feature>
<proteinExistence type="predicted"/>
<dbReference type="PANTHER" id="PTHR31973">
    <property type="entry name" value="POLYPROTEIN, PUTATIVE-RELATED"/>
    <property type="match status" value="1"/>
</dbReference>
<feature type="compositionally biased region" description="Basic and acidic residues" evidence="5">
    <location>
        <begin position="246"/>
        <end position="255"/>
    </location>
</feature>
<feature type="domain" description="SWIM-type" evidence="6">
    <location>
        <begin position="83"/>
        <end position="115"/>
    </location>
</feature>
<name>A0A5B6WXE7_9ROSI</name>
<evidence type="ECO:0000256" key="3">
    <source>
        <dbReference type="ARBA" id="ARBA00022833"/>
    </source>
</evidence>
<dbReference type="PANTHER" id="PTHR31973:SF197">
    <property type="entry name" value="SWIM-TYPE DOMAIN-CONTAINING PROTEIN"/>
    <property type="match status" value="1"/>
</dbReference>
<dbReference type="InterPro" id="IPR007527">
    <property type="entry name" value="Znf_SWIM"/>
</dbReference>
<feature type="compositionally biased region" description="Basic and acidic residues" evidence="5">
    <location>
        <begin position="268"/>
        <end position="277"/>
    </location>
</feature>
<keyword evidence="2 4" id="KW-0863">Zinc-finger</keyword>
<evidence type="ECO:0000259" key="6">
    <source>
        <dbReference type="PROSITE" id="PS50966"/>
    </source>
</evidence>
<dbReference type="GO" id="GO:0008270">
    <property type="term" value="F:zinc ion binding"/>
    <property type="evidence" value="ECO:0007669"/>
    <property type="project" value="UniProtKB-KW"/>
</dbReference>
<evidence type="ECO:0000313" key="8">
    <source>
        <dbReference type="Proteomes" id="UP000325315"/>
    </source>
</evidence>
<keyword evidence="1" id="KW-0479">Metal-binding</keyword>
<evidence type="ECO:0000256" key="1">
    <source>
        <dbReference type="ARBA" id="ARBA00022723"/>
    </source>
</evidence>
<dbReference type="PROSITE" id="PS50966">
    <property type="entry name" value="ZF_SWIM"/>
    <property type="match status" value="1"/>
</dbReference>
<evidence type="ECO:0000256" key="2">
    <source>
        <dbReference type="ARBA" id="ARBA00022771"/>
    </source>
</evidence>
<feature type="region of interest" description="Disordered" evidence="5">
    <location>
        <begin position="153"/>
        <end position="181"/>
    </location>
</feature>
<reference evidence="8" key="1">
    <citation type="journal article" date="2019" name="Plant Biotechnol. J.">
        <title>Genome sequencing of the Australian wild diploid species Gossypium australe highlights disease resistance and delayed gland morphogenesis.</title>
        <authorList>
            <person name="Cai Y."/>
            <person name="Cai X."/>
            <person name="Wang Q."/>
            <person name="Wang P."/>
            <person name="Zhang Y."/>
            <person name="Cai C."/>
            <person name="Xu Y."/>
            <person name="Wang K."/>
            <person name="Zhou Z."/>
            <person name="Wang C."/>
            <person name="Geng S."/>
            <person name="Li B."/>
            <person name="Dong Q."/>
            <person name="Hou Y."/>
            <person name="Wang H."/>
            <person name="Ai P."/>
            <person name="Liu Z."/>
            <person name="Yi F."/>
            <person name="Sun M."/>
            <person name="An G."/>
            <person name="Cheng J."/>
            <person name="Zhang Y."/>
            <person name="Shi Q."/>
            <person name="Xie Y."/>
            <person name="Shi X."/>
            <person name="Chang Y."/>
            <person name="Huang F."/>
            <person name="Chen Y."/>
            <person name="Hong S."/>
            <person name="Mi L."/>
            <person name="Sun Q."/>
            <person name="Zhang L."/>
            <person name="Zhou B."/>
            <person name="Peng R."/>
            <person name="Zhang X."/>
            <person name="Liu F."/>
        </authorList>
    </citation>
    <scope>NUCLEOTIDE SEQUENCE [LARGE SCALE GENOMIC DNA]</scope>
    <source>
        <strain evidence="8">cv. PA1801</strain>
    </source>
</reference>
<dbReference type="OrthoDB" id="1001883at2759"/>